<dbReference type="Proteomes" id="UP000027120">
    <property type="component" value="Unassembled WGS sequence"/>
</dbReference>
<evidence type="ECO:0000256" key="2">
    <source>
        <dbReference type="SAM" id="SignalP"/>
    </source>
</evidence>
<accession>A0A067EFC9</accession>
<reference evidence="3 4" key="1">
    <citation type="submission" date="2014-04" db="EMBL/GenBank/DDBJ databases">
        <authorList>
            <consortium name="International Citrus Genome Consortium"/>
            <person name="Gmitter F."/>
            <person name="Chen C."/>
            <person name="Farmerie W."/>
            <person name="Harkins T."/>
            <person name="Desany B."/>
            <person name="Mohiuddin M."/>
            <person name="Kodira C."/>
            <person name="Borodovsky M."/>
            <person name="Lomsadze A."/>
            <person name="Burns P."/>
            <person name="Jenkins J."/>
            <person name="Prochnik S."/>
            <person name="Shu S."/>
            <person name="Chapman J."/>
            <person name="Pitluck S."/>
            <person name="Schmutz J."/>
            <person name="Rokhsar D."/>
        </authorList>
    </citation>
    <scope>NUCLEOTIDE SEQUENCE</scope>
</reference>
<sequence length="83" mass="9046">MKAYSTALAVAVFLLSLVLSTLLSKAQAEARPLAQVQSTMASTSQAIKDLHGDKKHPFKHVDSSFRKIPRSGPNPTQNKFNHS</sequence>
<evidence type="ECO:0000313" key="3">
    <source>
        <dbReference type="EMBL" id="KDO53763.1"/>
    </source>
</evidence>
<organism evidence="3 4">
    <name type="scientific">Citrus sinensis</name>
    <name type="common">Sweet orange</name>
    <name type="synonym">Citrus aurantium var. sinensis</name>
    <dbReference type="NCBI Taxonomy" id="2711"/>
    <lineage>
        <taxon>Eukaryota</taxon>
        <taxon>Viridiplantae</taxon>
        <taxon>Streptophyta</taxon>
        <taxon>Embryophyta</taxon>
        <taxon>Tracheophyta</taxon>
        <taxon>Spermatophyta</taxon>
        <taxon>Magnoliopsida</taxon>
        <taxon>eudicotyledons</taxon>
        <taxon>Gunneridae</taxon>
        <taxon>Pentapetalae</taxon>
        <taxon>rosids</taxon>
        <taxon>malvids</taxon>
        <taxon>Sapindales</taxon>
        <taxon>Rutaceae</taxon>
        <taxon>Aurantioideae</taxon>
        <taxon>Citrus</taxon>
    </lineage>
</organism>
<feature type="signal peptide" evidence="2">
    <location>
        <begin position="1"/>
        <end position="28"/>
    </location>
</feature>
<evidence type="ECO:0000256" key="1">
    <source>
        <dbReference type="SAM" id="MobiDB-lite"/>
    </source>
</evidence>
<proteinExistence type="predicted"/>
<evidence type="ECO:0000313" key="4">
    <source>
        <dbReference type="Proteomes" id="UP000027120"/>
    </source>
</evidence>
<feature type="chain" id="PRO_5001639384" evidence="2">
    <location>
        <begin position="29"/>
        <end position="83"/>
    </location>
</feature>
<gene>
    <name evidence="3" type="ORF">CISIN_1g037385mg</name>
</gene>
<name>A0A067EFC9_CITSI</name>
<keyword evidence="2" id="KW-0732">Signal</keyword>
<feature type="compositionally biased region" description="Polar residues" evidence="1">
    <location>
        <begin position="35"/>
        <end position="46"/>
    </location>
</feature>
<protein>
    <submittedName>
        <fullName evidence="3">Uncharacterized protein</fullName>
    </submittedName>
</protein>
<dbReference type="EMBL" id="KK785008">
    <property type="protein sequence ID" value="KDO53763.1"/>
    <property type="molecule type" value="Genomic_DNA"/>
</dbReference>
<keyword evidence="4" id="KW-1185">Reference proteome</keyword>
<feature type="region of interest" description="Disordered" evidence="1">
    <location>
        <begin position="33"/>
        <end position="83"/>
    </location>
</feature>
<dbReference type="AlphaFoldDB" id="A0A067EFC9"/>
<feature type="compositionally biased region" description="Polar residues" evidence="1">
    <location>
        <begin position="73"/>
        <end position="83"/>
    </location>
</feature>